<protein>
    <submittedName>
        <fullName evidence="3">Uncharacterized protein</fullName>
    </submittedName>
</protein>
<proteinExistence type="inferred from homology"/>
<evidence type="ECO:0000256" key="2">
    <source>
        <dbReference type="SAM" id="MobiDB-lite"/>
    </source>
</evidence>
<reference evidence="3" key="1">
    <citation type="submission" date="2016-12" db="EMBL/GenBank/DDBJ databases">
        <title>An insight into the sialome and mialome of the sand fly, Nyssomyia neivai.</title>
        <authorList>
            <person name="Sebastian V."/>
            <person name="Goulart T.M."/>
            <person name="Oliveira W."/>
            <person name="Calvo E."/>
            <person name="Oliveira L.F."/>
            <person name="Pinto M.C."/>
            <person name="Rosselino A.M."/>
            <person name="Ribeiro J.M."/>
        </authorList>
    </citation>
    <scope>NUCLEOTIDE SEQUENCE</scope>
</reference>
<feature type="compositionally biased region" description="Basic residues" evidence="2">
    <location>
        <begin position="890"/>
        <end position="905"/>
    </location>
</feature>
<feature type="region of interest" description="Disordered" evidence="2">
    <location>
        <begin position="359"/>
        <end position="383"/>
    </location>
</feature>
<dbReference type="AlphaFoldDB" id="A0A1L8D8E7"/>
<dbReference type="InterPro" id="IPR029060">
    <property type="entry name" value="PIN-like_dom_sf"/>
</dbReference>
<name>A0A1L8D8E7_9DIPT</name>
<sequence length="1053" mass="116503">MINASDLHAFLGKIDGGGVAVDLLKIAPAANGKKQKTNGKLRLALDMEDCLDRFYGGYYSDWACGGQWNRAYQFVQLLANAFSSAQIEIIAFFDGTLRENKRLDGERNDFRQKTISVLKHIRMIGTPPPKIWWLPPSGLRTCLRNAMRNINIQVVQTIQDHTMEVIEYFHEHRLDGILGVHPDYIVANCSRYFSSHDLRLSYKGSLETKEYHVSKLLSTLSLTGDHLPFVAVLLGGYVAMDEAQLRGIYGKLNVDTGADFEGRIRKIAEIVRNSPTNDTNEFIKHLKLEDYSAAITESVEYYQRKGKFSVRKYLGSKKKISFEVKAADGEPVPMASETSDNDEVAKKILSDVNNLVDESESSYANGKEPTANSSNTKEKSSSGGFIYTLPGEVLKTSLNRHQRGMMDSRIYQLLTKKTIMLPQVLEDEQSRDVPSVHLFYRPARQMIYAILFNLYHQRYLCSKSNKNQSTASNASKPDVVVSEWIWSPQNEYKKPDMVKAVQLSWAVPTVQRLWFGMAFEDKQRRMKAFLTIMRSDSLLMLNRGYVPQHMLVMACVLRYMITDPDRSMLTRLELDAFLATAFSHQLLNVEYTQELVLPCVHLRGVYLATLFMQGVETASLANDACGIPLPWLMVNPWLFFDGKLFHLKLKMSTYVQSLRELCDDQIEIVLKIERFRKAILEDVEHYLLPTHIDHTMYRPSFLPQPQTTNLPQHFGKGQLHQMTNIPQAPADHSSAYYSSQVAAASASYYGTPIASRVLPGVDAGVGVQMRGRNAGGMYPQQRAGVPPARNGGNHKGYQLKVGGVVVGSWAAGGSGAQMRAAMGGAQNVGNGNAARAMRLASRTGNAVAARFGVAARGSKGTAATNRPHRGQVGALGARGTAGYAYGAKAVRTKNRKGKKEKKSTKAKTDTAAGTSNGKDANEEDDVDEVTDALNNVTLDSKTVELQNGTTVLASDLANSMCDEILKEEENEQKKKADEAAGCTTEAAENEVMHEMNGVSLLNDSHDISVKSAPEVDNTKMKGTPVKVIEKKTEENGSGTAVCVQEGQDVPVNN</sequence>
<dbReference type="InterPro" id="IPR026784">
    <property type="entry name" value="Coact_PPARg"/>
</dbReference>
<comment type="similarity">
    <text evidence="1">Belongs to the constitutive coactivator of PPAR-gamma family.</text>
</comment>
<dbReference type="PANTHER" id="PTHR15976:SF16">
    <property type="entry name" value="ASTEROID DOMAIN-CONTAINING PROTEIN"/>
    <property type="match status" value="1"/>
</dbReference>
<dbReference type="EMBL" id="GFDF01011429">
    <property type="protein sequence ID" value="JAV02655.1"/>
    <property type="molecule type" value="Transcribed_RNA"/>
</dbReference>
<feature type="region of interest" description="Disordered" evidence="2">
    <location>
        <begin position="1030"/>
        <end position="1053"/>
    </location>
</feature>
<evidence type="ECO:0000256" key="1">
    <source>
        <dbReference type="ARBA" id="ARBA00009495"/>
    </source>
</evidence>
<accession>A0A1L8D8E7</accession>
<dbReference type="GO" id="GO:0005634">
    <property type="term" value="C:nucleus"/>
    <property type="evidence" value="ECO:0007669"/>
    <property type="project" value="TreeGrafter"/>
</dbReference>
<dbReference type="PANTHER" id="PTHR15976">
    <property type="entry name" value="CONSTITUTIVE COACTIVATOR OF PEROXISOME PROLIFERATOR-ACTIVATED RECEPTOR GAMMA"/>
    <property type="match status" value="1"/>
</dbReference>
<evidence type="ECO:0000313" key="3">
    <source>
        <dbReference type="EMBL" id="JAV02655.1"/>
    </source>
</evidence>
<dbReference type="SUPFAM" id="SSF88723">
    <property type="entry name" value="PIN domain-like"/>
    <property type="match status" value="1"/>
</dbReference>
<organism evidence="3">
    <name type="scientific">Nyssomyia neivai</name>
    <dbReference type="NCBI Taxonomy" id="330878"/>
    <lineage>
        <taxon>Eukaryota</taxon>
        <taxon>Metazoa</taxon>
        <taxon>Ecdysozoa</taxon>
        <taxon>Arthropoda</taxon>
        <taxon>Hexapoda</taxon>
        <taxon>Insecta</taxon>
        <taxon>Pterygota</taxon>
        <taxon>Neoptera</taxon>
        <taxon>Endopterygota</taxon>
        <taxon>Diptera</taxon>
        <taxon>Nematocera</taxon>
        <taxon>Psychodoidea</taxon>
        <taxon>Psychodidae</taxon>
        <taxon>Nyssomyia</taxon>
    </lineage>
</organism>
<feature type="region of interest" description="Disordered" evidence="2">
    <location>
        <begin position="890"/>
        <end position="925"/>
    </location>
</feature>